<sequence>MLALGITVPLTDSISGSVSPEIKKHVYESTGGIALDPIVGLAVFPDDERYLECVMSGDVEVYPSKPDYVLDALKAIWSIEMNLDERAEDALNINISTTESSPRARFLTTYLALERLIADHPEASLLRN</sequence>
<dbReference type="Proteomes" id="UP001162030">
    <property type="component" value="Chromosome"/>
</dbReference>
<evidence type="ECO:0000313" key="2">
    <source>
        <dbReference type="Proteomes" id="UP001162030"/>
    </source>
</evidence>
<reference evidence="1 2" key="1">
    <citation type="submission" date="2023-03" db="EMBL/GenBank/DDBJ databases">
        <authorList>
            <person name="Pearce D."/>
        </authorList>
    </citation>
    <scope>NUCLEOTIDE SEQUENCE [LARGE SCALE GENOMIC DNA]</scope>
    <source>
        <strain evidence="1">Msz</strain>
    </source>
</reference>
<evidence type="ECO:0000313" key="1">
    <source>
        <dbReference type="EMBL" id="CAI8943911.1"/>
    </source>
</evidence>
<keyword evidence="2" id="KW-1185">Reference proteome</keyword>
<dbReference type="RefSeq" id="WP_156912678.1">
    <property type="nucleotide sequence ID" value="NZ_OX458333.1"/>
</dbReference>
<accession>A0ABN8XBU8</accession>
<protein>
    <submittedName>
        <fullName evidence="1">Uncharacterized protein</fullName>
    </submittedName>
</protein>
<name>A0ABN8XBU8_9GAMM</name>
<gene>
    <name evidence="1" type="ORF">MSZNOR_4301</name>
</gene>
<dbReference type="EMBL" id="OX458333">
    <property type="protein sequence ID" value="CAI8943911.1"/>
    <property type="molecule type" value="Genomic_DNA"/>
</dbReference>
<proteinExistence type="predicted"/>
<organism evidence="1 2">
    <name type="scientific">Methylocaldum szegediense</name>
    <dbReference type="NCBI Taxonomy" id="73780"/>
    <lineage>
        <taxon>Bacteria</taxon>
        <taxon>Pseudomonadati</taxon>
        <taxon>Pseudomonadota</taxon>
        <taxon>Gammaproteobacteria</taxon>
        <taxon>Methylococcales</taxon>
        <taxon>Methylococcaceae</taxon>
        <taxon>Methylocaldum</taxon>
    </lineage>
</organism>